<keyword evidence="1" id="KW-0472">Membrane</keyword>
<keyword evidence="3" id="KW-1185">Reference proteome</keyword>
<keyword evidence="1" id="KW-1133">Transmembrane helix</keyword>
<dbReference type="Proteomes" id="UP000198859">
    <property type="component" value="Chromosome I"/>
</dbReference>
<evidence type="ECO:0000313" key="2">
    <source>
        <dbReference type="EMBL" id="SDS46589.1"/>
    </source>
</evidence>
<feature type="transmembrane region" description="Helical" evidence="1">
    <location>
        <begin position="21"/>
        <end position="42"/>
    </location>
</feature>
<protein>
    <recommendedName>
        <fullName evidence="4">PH domain-containing protein</fullName>
    </recommendedName>
</protein>
<accession>A0A1H1SGU4</accession>
<reference evidence="3" key="1">
    <citation type="submission" date="2016-10" db="EMBL/GenBank/DDBJ databases">
        <authorList>
            <person name="Varghese N."/>
            <person name="Submissions S."/>
        </authorList>
    </citation>
    <scope>NUCLEOTIDE SEQUENCE [LARGE SCALE GENOMIC DNA]</scope>
    <source>
        <strain evidence="3">DSM 22127</strain>
    </source>
</reference>
<sequence length="174" mass="19203">MSGPHFRASERPGPVRWSRPVRVGLLRGGVLLAAAAAVAWLAPTAPGLVLAAGLAGLALAHLLRSLLRLPAVRVDESGIRTSWTRGAAGLVGWDEVTRIRRDGRVVVVAVHHPADVVRRAPRWRRRHLLRLERDHGSPVVIDRHVLGADPTAHLIRLHHWRNHVAWSRDRAARS</sequence>
<dbReference type="RefSeq" id="WP_091728918.1">
    <property type="nucleotide sequence ID" value="NZ_LT629757.1"/>
</dbReference>
<organism evidence="2 3">
    <name type="scientific">Nocardioides scoriae</name>
    <dbReference type="NCBI Taxonomy" id="642780"/>
    <lineage>
        <taxon>Bacteria</taxon>
        <taxon>Bacillati</taxon>
        <taxon>Actinomycetota</taxon>
        <taxon>Actinomycetes</taxon>
        <taxon>Propionibacteriales</taxon>
        <taxon>Nocardioidaceae</taxon>
        <taxon>Nocardioides</taxon>
    </lineage>
</organism>
<dbReference type="EMBL" id="LT629757">
    <property type="protein sequence ID" value="SDS46589.1"/>
    <property type="molecule type" value="Genomic_DNA"/>
</dbReference>
<evidence type="ECO:0000256" key="1">
    <source>
        <dbReference type="SAM" id="Phobius"/>
    </source>
</evidence>
<evidence type="ECO:0008006" key="4">
    <source>
        <dbReference type="Google" id="ProtNLM"/>
    </source>
</evidence>
<dbReference type="AlphaFoldDB" id="A0A1H1SGU4"/>
<proteinExistence type="predicted"/>
<name>A0A1H1SGU4_9ACTN</name>
<keyword evidence="1" id="KW-0812">Transmembrane</keyword>
<gene>
    <name evidence="2" type="ORF">SAMN04488570_1939</name>
</gene>
<feature type="transmembrane region" description="Helical" evidence="1">
    <location>
        <begin position="48"/>
        <end position="67"/>
    </location>
</feature>
<evidence type="ECO:0000313" key="3">
    <source>
        <dbReference type="Proteomes" id="UP000198859"/>
    </source>
</evidence>